<reference evidence="2 3" key="1">
    <citation type="submission" date="2024-07" db="EMBL/GenBank/DDBJ databases">
        <title>Section-level genome sequencing and comparative genomics of Aspergillus sections Usti and Cavernicolus.</title>
        <authorList>
            <consortium name="Lawrence Berkeley National Laboratory"/>
            <person name="Nybo J.L."/>
            <person name="Vesth T.C."/>
            <person name="Theobald S."/>
            <person name="Frisvad J.C."/>
            <person name="Larsen T.O."/>
            <person name="Kjaerboelling I."/>
            <person name="Rothschild-Mancinelli K."/>
            <person name="Lyhne E.K."/>
            <person name="Kogle M.E."/>
            <person name="Barry K."/>
            <person name="Clum A."/>
            <person name="Na H."/>
            <person name="Ledsgaard L."/>
            <person name="Lin J."/>
            <person name="Lipzen A."/>
            <person name="Kuo A."/>
            <person name="Riley R."/>
            <person name="Mondo S."/>
            <person name="LaButti K."/>
            <person name="Haridas S."/>
            <person name="Pangalinan J."/>
            <person name="Salamov A.A."/>
            <person name="Simmons B.A."/>
            <person name="Magnuson J.K."/>
            <person name="Chen J."/>
            <person name="Drula E."/>
            <person name="Henrissat B."/>
            <person name="Wiebenga A."/>
            <person name="Lubbers R.J."/>
            <person name="Gomes A.C."/>
            <person name="Makela M.R."/>
            <person name="Stajich J."/>
            <person name="Grigoriev I.V."/>
            <person name="Mortensen U.H."/>
            <person name="De vries R.P."/>
            <person name="Baker S.E."/>
            <person name="Andersen M.R."/>
        </authorList>
    </citation>
    <scope>NUCLEOTIDE SEQUENCE [LARGE SCALE GENOMIC DNA]</scope>
    <source>
        <strain evidence="2 3">CBS 600.67</strain>
    </source>
</reference>
<feature type="compositionally biased region" description="Polar residues" evidence="1">
    <location>
        <begin position="113"/>
        <end position="123"/>
    </location>
</feature>
<comment type="caution">
    <text evidence="2">The sequence shown here is derived from an EMBL/GenBank/DDBJ whole genome shotgun (WGS) entry which is preliminary data.</text>
</comment>
<name>A0ABR4HF94_9EURO</name>
<feature type="region of interest" description="Disordered" evidence="1">
    <location>
        <begin position="106"/>
        <end position="136"/>
    </location>
</feature>
<accession>A0ABR4HF94</accession>
<evidence type="ECO:0008006" key="4">
    <source>
        <dbReference type="Google" id="ProtNLM"/>
    </source>
</evidence>
<proteinExistence type="predicted"/>
<evidence type="ECO:0000256" key="1">
    <source>
        <dbReference type="SAM" id="MobiDB-lite"/>
    </source>
</evidence>
<sequence>MANLASNKWYLWYLREVANGHLELPDYEENEDGSVKIYYGELFCRVPDCSKAQKKYTATNNLRTHLESHEDIELQEGNNGGRVAQKVVDEAVKWYKGLFSGIEPQAGGERSISVDSSAGQSASGLPPLPVKKDGSVHVTNMRKKVVEFGRKVPCDSCANRNDCCKDIDKCDHFVHFDCGEIHPTLAPSQPTTEEGTA</sequence>
<keyword evidence="3" id="KW-1185">Reference proteome</keyword>
<evidence type="ECO:0000313" key="2">
    <source>
        <dbReference type="EMBL" id="KAL2814082.1"/>
    </source>
</evidence>
<organism evidence="2 3">
    <name type="scientific">Aspergillus cavernicola</name>
    <dbReference type="NCBI Taxonomy" id="176166"/>
    <lineage>
        <taxon>Eukaryota</taxon>
        <taxon>Fungi</taxon>
        <taxon>Dikarya</taxon>
        <taxon>Ascomycota</taxon>
        <taxon>Pezizomycotina</taxon>
        <taxon>Eurotiomycetes</taxon>
        <taxon>Eurotiomycetidae</taxon>
        <taxon>Eurotiales</taxon>
        <taxon>Aspergillaceae</taxon>
        <taxon>Aspergillus</taxon>
        <taxon>Aspergillus subgen. Nidulantes</taxon>
    </lineage>
</organism>
<evidence type="ECO:0000313" key="3">
    <source>
        <dbReference type="Proteomes" id="UP001610335"/>
    </source>
</evidence>
<gene>
    <name evidence="2" type="ORF">BDW59DRAFT_176547</name>
</gene>
<dbReference type="EMBL" id="JBFXLS010000131">
    <property type="protein sequence ID" value="KAL2814082.1"/>
    <property type="molecule type" value="Genomic_DNA"/>
</dbReference>
<dbReference type="Proteomes" id="UP001610335">
    <property type="component" value="Unassembled WGS sequence"/>
</dbReference>
<protein>
    <recommendedName>
        <fullName evidence="4">C2H2-type domain-containing protein</fullName>
    </recommendedName>
</protein>